<sequence>MSLPGKQALVEEHDKKRWHQEQLSNVQKKSGFTDDSYMARCDVPSGNYLLIDESVYQWLAERMPNLKKAPRKALSNQPRIQDARRPSLLLHSEDGSSHEKAHGYSEAIGEALEWKWQNCDYGFVVWVSRHDPNVDQLWTI</sequence>
<dbReference type="Proteomes" id="UP000077051">
    <property type="component" value="Unassembled WGS sequence"/>
</dbReference>
<comment type="caution">
    <text evidence="2">The sequence shown here is derived from an EMBL/GenBank/DDBJ whole genome shotgun (WGS) entry which is preliminary data.</text>
</comment>
<gene>
    <name evidence="2" type="ORF">MUCCIDRAFT_114607</name>
</gene>
<proteinExistence type="predicted"/>
<dbReference type="AlphaFoldDB" id="A0A168I0U7"/>
<evidence type="ECO:0000313" key="2">
    <source>
        <dbReference type="EMBL" id="OAC99418.1"/>
    </source>
</evidence>
<dbReference type="VEuPathDB" id="FungiDB:MUCCIDRAFT_114607"/>
<organism evidence="2 3">
    <name type="scientific">Mucor lusitanicus CBS 277.49</name>
    <dbReference type="NCBI Taxonomy" id="747725"/>
    <lineage>
        <taxon>Eukaryota</taxon>
        <taxon>Fungi</taxon>
        <taxon>Fungi incertae sedis</taxon>
        <taxon>Mucoromycota</taxon>
        <taxon>Mucoromycotina</taxon>
        <taxon>Mucoromycetes</taxon>
        <taxon>Mucorales</taxon>
        <taxon>Mucorineae</taxon>
        <taxon>Mucoraceae</taxon>
        <taxon>Mucor</taxon>
    </lineage>
</organism>
<name>A0A168I0U7_MUCCL</name>
<evidence type="ECO:0000313" key="3">
    <source>
        <dbReference type="Proteomes" id="UP000077051"/>
    </source>
</evidence>
<accession>A0A168I0U7</accession>
<reference evidence="2 3" key="1">
    <citation type="submission" date="2015-06" db="EMBL/GenBank/DDBJ databases">
        <title>Expansion of signal transduction pathways in fungi by whole-genome duplication.</title>
        <authorList>
            <consortium name="DOE Joint Genome Institute"/>
            <person name="Corrochano L.M."/>
            <person name="Kuo A."/>
            <person name="Marcet-Houben M."/>
            <person name="Polaino S."/>
            <person name="Salamov A."/>
            <person name="Villalobos J.M."/>
            <person name="Alvarez M.I."/>
            <person name="Avalos J."/>
            <person name="Benito E.P."/>
            <person name="Benoit I."/>
            <person name="Burger G."/>
            <person name="Camino L.P."/>
            <person name="Canovas D."/>
            <person name="Cerda-Olmedo E."/>
            <person name="Cheng J.-F."/>
            <person name="Dominguez A."/>
            <person name="Elias M."/>
            <person name="Eslava A.P."/>
            <person name="Glaser F."/>
            <person name="Grimwood J."/>
            <person name="Gutierrez G."/>
            <person name="Heitman J."/>
            <person name="Henrissat B."/>
            <person name="Iturriaga E.A."/>
            <person name="Lang B.F."/>
            <person name="Lavin J.L."/>
            <person name="Lee S."/>
            <person name="Li W."/>
            <person name="Lindquist E."/>
            <person name="Lopez-Garcia S."/>
            <person name="Luque E.M."/>
            <person name="Marcos A.T."/>
            <person name="Martin J."/>
            <person name="Mccluskey K."/>
            <person name="Medina H.R."/>
            <person name="Miralles-Duran A."/>
            <person name="Miyazaki A."/>
            <person name="Munoz-Torres E."/>
            <person name="Oguiza J.A."/>
            <person name="Ohm R."/>
            <person name="Olmedo M."/>
            <person name="Orejas M."/>
            <person name="Ortiz-Castellanos L."/>
            <person name="Pisabarro A.G."/>
            <person name="Rodriguez-Romero J."/>
            <person name="Ruiz-Herrera J."/>
            <person name="Ruiz-Vazquez R."/>
            <person name="Sanz C."/>
            <person name="Schackwitz W."/>
            <person name="Schmutz J."/>
            <person name="Shahriari M."/>
            <person name="Shelest E."/>
            <person name="Silva-Franco F."/>
            <person name="Soanes D."/>
            <person name="Syed K."/>
            <person name="Tagua V.G."/>
            <person name="Talbot N.J."/>
            <person name="Thon M."/>
            <person name="De Vries R.P."/>
            <person name="Wiebenga A."/>
            <person name="Yadav J.S."/>
            <person name="Braun E.L."/>
            <person name="Baker S."/>
            <person name="Garre V."/>
            <person name="Horwitz B."/>
            <person name="Torres-Martinez S."/>
            <person name="Idnurm A."/>
            <person name="Herrera-Estrella A."/>
            <person name="Gabaldon T."/>
            <person name="Grigoriev I.V."/>
        </authorList>
    </citation>
    <scope>NUCLEOTIDE SEQUENCE [LARGE SCALE GENOMIC DNA]</scope>
    <source>
        <strain evidence="2 3">CBS 277.49</strain>
    </source>
</reference>
<dbReference type="EMBL" id="AMYB01000008">
    <property type="protein sequence ID" value="OAC99418.1"/>
    <property type="molecule type" value="Genomic_DNA"/>
</dbReference>
<feature type="region of interest" description="Disordered" evidence="1">
    <location>
        <begin position="1"/>
        <end position="22"/>
    </location>
</feature>
<evidence type="ECO:0000256" key="1">
    <source>
        <dbReference type="SAM" id="MobiDB-lite"/>
    </source>
</evidence>
<protein>
    <submittedName>
        <fullName evidence="2">Uncharacterized protein</fullName>
    </submittedName>
</protein>
<keyword evidence="3" id="KW-1185">Reference proteome</keyword>